<dbReference type="PROSITE" id="PS00108">
    <property type="entry name" value="PROTEIN_KINASE_ST"/>
    <property type="match status" value="1"/>
</dbReference>
<comment type="caution">
    <text evidence="6">The sequence shown here is derived from an EMBL/GenBank/DDBJ whole genome shotgun (WGS) entry which is preliminary data.</text>
</comment>
<dbReference type="PROSITE" id="PS00107">
    <property type="entry name" value="PROTEIN_KINASE_ATP"/>
    <property type="match status" value="1"/>
</dbReference>
<keyword evidence="6" id="KW-0723">Serine/threonine-protein kinase</keyword>
<dbReference type="GO" id="GO:0004674">
    <property type="term" value="F:protein serine/threonine kinase activity"/>
    <property type="evidence" value="ECO:0007669"/>
    <property type="project" value="UniProtKB-KW"/>
</dbReference>
<keyword evidence="1 3" id="KW-0547">Nucleotide-binding</keyword>
<evidence type="ECO:0000256" key="1">
    <source>
        <dbReference type="ARBA" id="ARBA00022741"/>
    </source>
</evidence>
<evidence type="ECO:0000256" key="4">
    <source>
        <dbReference type="SAM" id="MobiDB-lite"/>
    </source>
</evidence>
<dbReference type="InterPro" id="IPR017441">
    <property type="entry name" value="Protein_kinase_ATP_BS"/>
</dbReference>
<evidence type="ECO:0000313" key="6">
    <source>
        <dbReference type="EMBL" id="KKQ25685.1"/>
    </source>
</evidence>
<sequence length="320" mass="36235">MGIDSPELTKFNNAAPPPDFNKLPLPYDTKRIDAWEIRERIPVQMGNMTPLPIPEPDIETKYNEVSGDARYVVEGNALVGNGGMSDIYRAWDRRLGEYVAVKKMQDWFSADEDYRSSIELEAKTMTRINHPGIPEIYDFNVVTTPDGNETPIMIMQLVEGESLYDRIDDDEQASLTLDEISSIVTQTANTIDFMNKKGLTHADIKPKNILLSQPHIKIVDFGSSNWVHKMGTATSGYTAFESFSGKRDIRSDEYSLAATVYNILFNKTPPEISWGIINKKAIESNILDSNKFKYNLSIKNKKKLIEILIKGLAENPDERY</sequence>
<name>A0A0G0GHX0_9BACT</name>
<dbReference type="GO" id="GO:0005524">
    <property type="term" value="F:ATP binding"/>
    <property type="evidence" value="ECO:0007669"/>
    <property type="project" value="UniProtKB-UniRule"/>
</dbReference>
<dbReference type="Gene3D" id="1.10.510.10">
    <property type="entry name" value="Transferase(Phosphotransferase) domain 1"/>
    <property type="match status" value="1"/>
</dbReference>
<dbReference type="EMBL" id="LBSV01000006">
    <property type="protein sequence ID" value="KKQ25685.1"/>
    <property type="molecule type" value="Genomic_DNA"/>
</dbReference>
<dbReference type="SMART" id="SM00220">
    <property type="entry name" value="S_TKc"/>
    <property type="match status" value="1"/>
</dbReference>
<evidence type="ECO:0000259" key="5">
    <source>
        <dbReference type="PROSITE" id="PS50011"/>
    </source>
</evidence>
<dbReference type="AlphaFoldDB" id="A0A0G0GHX0"/>
<accession>A0A0G0GHX0</accession>
<dbReference type="Proteomes" id="UP000034917">
    <property type="component" value="Unassembled WGS sequence"/>
</dbReference>
<feature type="binding site" evidence="3">
    <location>
        <position position="103"/>
    </location>
    <ligand>
        <name>ATP</name>
        <dbReference type="ChEBI" id="CHEBI:30616"/>
    </ligand>
</feature>
<dbReference type="InterPro" id="IPR011009">
    <property type="entry name" value="Kinase-like_dom_sf"/>
</dbReference>
<dbReference type="PANTHER" id="PTHR44167:SF24">
    <property type="entry name" value="SERINE_THREONINE-PROTEIN KINASE CHK2"/>
    <property type="match status" value="1"/>
</dbReference>
<keyword evidence="2 3" id="KW-0067">ATP-binding</keyword>
<feature type="region of interest" description="Disordered" evidence="4">
    <location>
        <begin position="1"/>
        <end position="22"/>
    </location>
</feature>
<reference evidence="6 7" key="1">
    <citation type="journal article" date="2015" name="Nature">
        <title>rRNA introns, odd ribosomes, and small enigmatic genomes across a large radiation of phyla.</title>
        <authorList>
            <person name="Brown C.T."/>
            <person name="Hug L.A."/>
            <person name="Thomas B.C."/>
            <person name="Sharon I."/>
            <person name="Castelle C.J."/>
            <person name="Singh A."/>
            <person name="Wilkins M.J."/>
            <person name="Williams K.H."/>
            <person name="Banfield J.F."/>
        </authorList>
    </citation>
    <scope>NUCLEOTIDE SEQUENCE [LARGE SCALE GENOMIC DNA]</scope>
</reference>
<protein>
    <submittedName>
        <fullName evidence="6">Serine/threonine protein kinase PknB</fullName>
    </submittedName>
</protein>
<proteinExistence type="predicted"/>
<dbReference type="PANTHER" id="PTHR44167">
    <property type="entry name" value="OVARIAN-SPECIFIC SERINE/THREONINE-PROTEIN KINASE LOK-RELATED"/>
    <property type="match status" value="1"/>
</dbReference>
<dbReference type="Gene3D" id="3.30.200.20">
    <property type="entry name" value="Phosphorylase Kinase, domain 1"/>
    <property type="match status" value="1"/>
</dbReference>
<evidence type="ECO:0000256" key="3">
    <source>
        <dbReference type="PROSITE-ProRule" id="PRU10141"/>
    </source>
</evidence>
<gene>
    <name evidence="6" type="ORF">US40_C0006G0002</name>
</gene>
<dbReference type="CDD" id="cd14014">
    <property type="entry name" value="STKc_PknB_like"/>
    <property type="match status" value="1"/>
</dbReference>
<dbReference type="Pfam" id="PF00069">
    <property type="entry name" value="Pkinase"/>
    <property type="match status" value="1"/>
</dbReference>
<dbReference type="InterPro" id="IPR000719">
    <property type="entry name" value="Prot_kinase_dom"/>
</dbReference>
<keyword evidence="6" id="KW-0418">Kinase</keyword>
<keyword evidence="6" id="KW-0808">Transferase</keyword>
<evidence type="ECO:0000313" key="7">
    <source>
        <dbReference type="Proteomes" id="UP000034917"/>
    </source>
</evidence>
<dbReference type="InterPro" id="IPR008271">
    <property type="entry name" value="Ser/Thr_kinase_AS"/>
</dbReference>
<organism evidence="6 7">
    <name type="scientific">Candidatus Roizmanbacteria bacterium GW2011_GWC2_37_13</name>
    <dbReference type="NCBI Taxonomy" id="1618486"/>
    <lineage>
        <taxon>Bacteria</taxon>
        <taxon>Candidatus Roizmaniibacteriota</taxon>
    </lineage>
</organism>
<evidence type="ECO:0000256" key="2">
    <source>
        <dbReference type="ARBA" id="ARBA00022840"/>
    </source>
</evidence>
<dbReference type="SUPFAM" id="SSF56112">
    <property type="entry name" value="Protein kinase-like (PK-like)"/>
    <property type="match status" value="1"/>
</dbReference>
<dbReference type="PROSITE" id="PS50011">
    <property type="entry name" value="PROTEIN_KINASE_DOM"/>
    <property type="match status" value="1"/>
</dbReference>
<feature type="domain" description="Protein kinase" evidence="5">
    <location>
        <begin position="73"/>
        <end position="320"/>
    </location>
</feature>